<dbReference type="SUPFAM" id="SSF53474">
    <property type="entry name" value="alpha/beta-Hydrolases"/>
    <property type="match status" value="1"/>
</dbReference>
<evidence type="ECO:0000256" key="1">
    <source>
        <dbReference type="ARBA" id="ARBA00022801"/>
    </source>
</evidence>
<evidence type="ECO:0000313" key="3">
    <source>
        <dbReference type="EMBL" id="XDQ43900.1"/>
    </source>
</evidence>
<reference evidence="3" key="1">
    <citation type="submission" date="2024-07" db="EMBL/GenBank/DDBJ databases">
        <authorList>
            <person name="Yu S.T."/>
        </authorList>
    </citation>
    <scope>NUCLEOTIDE SEQUENCE</scope>
    <source>
        <strain evidence="3">R39</strain>
    </source>
</reference>
<dbReference type="RefSeq" id="WP_369222927.1">
    <property type="nucleotide sequence ID" value="NZ_CP163441.1"/>
</dbReference>
<dbReference type="InterPro" id="IPR029058">
    <property type="entry name" value="AB_hydrolase_fold"/>
</dbReference>
<protein>
    <submittedName>
        <fullName evidence="3">Alpha/beta fold hydrolase</fullName>
    </submittedName>
</protein>
<dbReference type="PRINTS" id="PR00111">
    <property type="entry name" value="ABHYDROLASE"/>
</dbReference>
<evidence type="ECO:0000259" key="2">
    <source>
        <dbReference type="Pfam" id="PF00561"/>
    </source>
</evidence>
<gene>
    <name evidence="3" type="ORF">AB5J52_17395</name>
</gene>
<feature type="domain" description="AB hydrolase-1" evidence="2">
    <location>
        <begin position="77"/>
        <end position="323"/>
    </location>
</feature>
<dbReference type="AlphaFoldDB" id="A0AB39QM61"/>
<dbReference type="PANTHER" id="PTHR43329">
    <property type="entry name" value="EPOXIDE HYDROLASE"/>
    <property type="match status" value="1"/>
</dbReference>
<accession>A0AB39QM61</accession>
<organism evidence="3">
    <name type="scientific">Streptomyces sp. R39</name>
    <dbReference type="NCBI Taxonomy" id="3238631"/>
    <lineage>
        <taxon>Bacteria</taxon>
        <taxon>Bacillati</taxon>
        <taxon>Actinomycetota</taxon>
        <taxon>Actinomycetes</taxon>
        <taxon>Kitasatosporales</taxon>
        <taxon>Streptomycetaceae</taxon>
        <taxon>Streptomyces</taxon>
    </lineage>
</organism>
<dbReference type="GO" id="GO:0016787">
    <property type="term" value="F:hydrolase activity"/>
    <property type="evidence" value="ECO:0007669"/>
    <property type="project" value="UniProtKB-KW"/>
</dbReference>
<dbReference type="InterPro" id="IPR000073">
    <property type="entry name" value="AB_hydrolase_1"/>
</dbReference>
<dbReference type="Pfam" id="PF00561">
    <property type="entry name" value="Abhydrolase_1"/>
    <property type="match status" value="1"/>
</dbReference>
<dbReference type="Gene3D" id="3.40.50.1820">
    <property type="entry name" value="alpha/beta hydrolase"/>
    <property type="match status" value="1"/>
</dbReference>
<dbReference type="EMBL" id="CP163441">
    <property type="protein sequence ID" value="XDQ43900.1"/>
    <property type="molecule type" value="Genomic_DNA"/>
</dbReference>
<dbReference type="PRINTS" id="PR00412">
    <property type="entry name" value="EPOXHYDRLASE"/>
</dbReference>
<keyword evidence="1 3" id="KW-0378">Hydrolase</keyword>
<proteinExistence type="predicted"/>
<sequence length="338" mass="36385">MSFRLPGSRPRLRLPGSRRLVAAVFALAVGLGSTTLTASASAGPAAPAGERMPAGFSEHKTRVAGTGINYVIGGHGPTLVLIHGYPQTWYEWHGIMPALAKHYTVIAPDLPGAGRSDAPASGYDKKTMAADLHALLVSLGKDQNVNVVGHDIGTMVAYSYAAQYPRSVRKLVLSEAPIPDPGIYKFPALTAKGPGVWNFGFFSLQTGLPESLIRGHELTWTTGFMRGIAVRKDALTPDDLAVFASYLRDYARLEASFAWFRTFPQDIADNARFQKTPLTMPVLAIGASGSLGSSVAKQVRHYATDVTPAVVPDSGHWIYEEHPEETTGMLLRFLGGRR</sequence>
<name>A0AB39QM61_9ACTN</name>
<dbReference type="InterPro" id="IPR000639">
    <property type="entry name" value="Epox_hydrolase-like"/>
</dbReference>